<dbReference type="SUPFAM" id="SSF54913">
    <property type="entry name" value="GlnB-like"/>
    <property type="match status" value="1"/>
</dbReference>
<organism evidence="2 3">
    <name type="scientific">Paludibaculum fermentans</name>
    <dbReference type="NCBI Taxonomy" id="1473598"/>
    <lineage>
        <taxon>Bacteria</taxon>
        <taxon>Pseudomonadati</taxon>
        <taxon>Acidobacteriota</taxon>
        <taxon>Terriglobia</taxon>
        <taxon>Bryobacterales</taxon>
        <taxon>Bryobacteraceae</taxon>
        <taxon>Paludibaculum</taxon>
    </lineage>
</organism>
<dbReference type="KEGG" id="pfer:IRI77_33970"/>
<evidence type="ECO:0000313" key="3">
    <source>
        <dbReference type="Proteomes" id="UP000593892"/>
    </source>
</evidence>
<dbReference type="EMBL" id="CP063849">
    <property type="protein sequence ID" value="QOY87702.1"/>
    <property type="molecule type" value="Genomic_DNA"/>
</dbReference>
<evidence type="ECO:0000256" key="1">
    <source>
        <dbReference type="PIRSR" id="PIRSR602187-50"/>
    </source>
</evidence>
<gene>
    <name evidence="2" type="ORF">IRI77_33970</name>
</gene>
<name>A0A7S7NQ32_PALFE</name>
<dbReference type="RefSeq" id="WP_194449369.1">
    <property type="nucleotide sequence ID" value="NZ_CP063849.1"/>
</dbReference>
<protein>
    <submittedName>
        <fullName evidence="2">P-II family nitrogen regulator</fullName>
    </submittedName>
</protein>
<dbReference type="AlphaFoldDB" id="A0A7S7NQ32"/>
<dbReference type="GO" id="GO:0005524">
    <property type="term" value="F:ATP binding"/>
    <property type="evidence" value="ECO:0007669"/>
    <property type="project" value="TreeGrafter"/>
</dbReference>
<accession>A0A7S7NQ32</accession>
<dbReference type="Gene3D" id="3.30.70.120">
    <property type="match status" value="1"/>
</dbReference>
<dbReference type="GO" id="GO:0030234">
    <property type="term" value="F:enzyme regulator activity"/>
    <property type="evidence" value="ECO:0007669"/>
    <property type="project" value="InterPro"/>
</dbReference>
<dbReference type="InterPro" id="IPR011322">
    <property type="entry name" value="N-reg_PII-like_a/b"/>
</dbReference>
<keyword evidence="1" id="KW-0597">Phosphoprotein</keyword>
<dbReference type="InterPro" id="IPR015867">
    <property type="entry name" value="N-reg_PII/ATP_PRibTrfase_C"/>
</dbReference>
<dbReference type="PRINTS" id="PR00340">
    <property type="entry name" value="PIIGLNB"/>
</dbReference>
<dbReference type="Pfam" id="PF00543">
    <property type="entry name" value="P-II"/>
    <property type="match status" value="1"/>
</dbReference>
<dbReference type="PROSITE" id="PS51343">
    <property type="entry name" value="PII_GLNB_DOM"/>
    <property type="match status" value="1"/>
</dbReference>
<dbReference type="GO" id="GO:0005829">
    <property type="term" value="C:cytosol"/>
    <property type="evidence" value="ECO:0007669"/>
    <property type="project" value="TreeGrafter"/>
</dbReference>
<keyword evidence="3" id="KW-1185">Reference proteome</keyword>
<dbReference type="PANTHER" id="PTHR30115">
    <property type="entry name" value="NITROGEN REGULATORY PROTEIN P-II"/>
    <property type="match status" value="1"/>
</dbReference>
<dbReference type="GO" id="GO:0006808">
    <property type="term" value="P:regulation of nitrogen utilization"/>
    <property type="evidence" value="ECO:0007669"/>
    <property type="project" value="InterPro"/>
</dbReference>
<sequence length="112" mass="12395">MLKIEANIHPARLDDVQAALEQQGIVGVMMSQIMDHGGPDGPRAFYRGAEYRASTPRVRLEMLVSHERADDVVELLNRVARTGLGDDGIILIYEVADAVRIGRGEHLQYSLV</sequence>
<reference evidence="2 3" key="1">
    <citation type="submission" date="2020-10" db="EMBL/GenBank/DDBJ databases">
        <title>Complete genome sequence of Paludibaculum fermentans P105T, a facultatively anaerobic acidobacterium capable of dissimilatory Fe(III) reduction.</title>
        <authorList>
            <person name="Dedysh S.N."/>
            <person name="Beletsky A.V."/>
            <person name="Kulichevskaya I.S."/>
            <person name="Mardanov A.V."/>
            <person name="Ravin N.V."/>
        </authorList>
    </citation>
    <scope>NUCLEOTIDE SEQUENCE [LARGE SCALE GENOMIC DNA]</scope>
    <source>
        <strain evidence="2 3">P105</strain>
    </source>
</reference>
<proteinExistence type="predicted"/>
<feature type="modified residue" description="O-UMP-tyrosine" evidence="1">
    <location>
        <position position="51"/>
    </location>
</feature>
<dbReference type="PANTHER" id="PTHR30115:SF11">
    <property type="entry name" value="NITROGEN REGULATORY PROTEIN P-II HOMOLOG"/>
    <property type="match status" value="1"/>
</dbReference>
<dbReference type="Proteomes" id="UP000593892">
    <property type="component" value="Chromosome"/>
</dbReference>
<dbReference type="SMART" id="SM00938">
    <property type="entry name" value="P-II"/>
    <property type="match status" value="1"/>
</dbReference>
<evidence type="ECO:0000313" key="2">
    <source>
        <dbReference type="EMBL" id="QOY87702.1"/>
    </source>
</evidence>
<dbReference type="InterPro" id="IPR002187">
    <property type="entry name" value="N-reg_PII"/>
</dbReference>